<name>A0A382QSC5_9ZZZZ</name>
<reference evidence="1" key="1">
    <citation type="submission" date="2018-05" db="EMBL/GenBank/DDBJ databases">
        <authorList>
            <person name="Lanie J.A."/>
            <person name="Ng W.-L."/>
            <person name="Kazmierczak K.M."/>
            <person name="Andrzejewski T.M."/>
            <person name="Davidsen T.M."/>
            <person name="Wayne K.J."/>
            <person name="Tettelin H."/>
            <person name="Glass J.I."/>
            <person name="Rusch D."/>
            <person name="Podicherti R."/>
            <person name="Tsui H.-C.T."/>
            <person name="Winkler M.E."/>
        </authorList>
    </citation>
    <scope>NUCLEOTIDE SEQUENCE</scope>
</reference>
<dbReference type="Gene3D" id="2.60.120.200">
    <property type="match status" value="1"/>
</dbReference>
<dbReference type="SUPFAM" id="SSF49899">
    <property type="entry name" value="Concanavalin A-like lectins/glucanases"/>
    <property type="match status" value="1"/>
</dbReference>
<dbReference type="Pfam" id="PF13385">
    <property type="entry name" value="Laminin_G_3"/>
    <property type="match status" value="1"/>
</dbReference>
<sequence>GLRLWLEGSGVTQAGDKVSAWTDRTPFGHDVSQAEADRKPTLHSEGANGQAAVVFDGADDLLAATVNGAGLLSSDAASIFIVMKQDSASANNALFGWESNSHLNHLDLLFTYNDQLMYDYGNASAGGRISAPQPERWDDLWNLVEVYRAGASGRVAVAGETVFSGTFAGELEVEVDGALTLGGVGDLQFRGSVAEVLVYNRALSDSEIGQVRSVMAAKFDLPVSANQPPTVALSKPAAGVSLKAGKALQLAASASDGDGSVVKVRFLAGGQVIGEDAEAPYELEWTPAEAGAVQLSAVAIDDRDGLGTSAAVSITVLPPNVGPEVVITA</sequence>
<feature type="non-terminal residue" evidence="1">
    <location>
        <position position="329"/>
    </location>
</feature>
<dbReference type="Pfam" id="PF17957">
    <property type="entry name" value="Big_7"/>
    <property type="match status" value="1"/>
</dbReference>
<protein>
    <recommendedName>
        <fullName evidence="2">LamG-like jellyroll fold domain-containing protein</fullName>
    </recommendedName>
</protein>
<dbReference type="EMBL" id="UINC01116551">
    <property type="protein sequence ID" value="SVC88373.1"/>
    <property type="molecule type" value="Genomic_DNA"/>
</dbReference>
<organism evidence="1">
    <name type="scientific">marine metagenome</name>
    <dbReference type="NCBI Taxonomy" id="408172"/>
    <lineage>
        <taxon>unclassified sequences</taxon>
        <taxon>metagenomes</taxon>
        <taxon>ecological metagenomes</taxon>
    </lineage>
</organism>
<dbReference type="AlphaFoldDB" id="A0A382QSC5"/>
<evidence type="ECO:0000313" key="1">
    <source>
        <dbReference type="EMBL" id="SVC88373.1"/>
    </source>
</evidence>
<dbReference type="InterPro" id="IPR013320">
    <property type="entry name" value="ConA-like_dom_sf"/>
</dbReference>
<feature type="non-terminal residue" evidence="1">
    <location>
        <position position="1"/>
    </location>
</feature>
<dbReference type="Gene3D" id="2.60.40.10">
    <property type="entry name" value="Immunoglobulins"/>
    <property type="match status" value="1"/>
</dbReference>
<dbReference type="InterPro" id="IPR013783">
    <property type="entry name" value="Ig-like_fold"/>
</dbReference>
<gene>
    <name evidence="1" type="ORF">METZ01_LOCUS341227</name>
</gene>
<accession>A0A382QSC5</accession>
<proteinExistence type="predicted"/>
<evidence type="ECO:0008006" key="2">
    <source>
        <dbReference type="Google" id="ProtNLM"/>
    </source>
</evidence>